<accession>A0A240EAP1</accession>
<feature type="transmembrane region" description="Helical" evidence="1">
    <location>
        <begin position="7"/>
        <end position="35"/>
    </location>
</feature>
<keyword evidence="3" id="KW-1185">Reference proteome</keyword>
<organism evidence="2 3">
    <name type="scientific">Acinetobacter puyangensis</name>
    <dbReference type="NCBI Taxonomy" id="1096779"/>
    <lineage>
        <taxon>Bacteria</taxon>
        <taxon>Pseudomonadati</taxon>
        <taxon>Pseudomonadota</taxon>
        <taxon>Gammaproteobacteria</taxon>
        <taxon>Moraxellales</taxon>
        <taxon>Moraxellaceae</taxon>
        <taxon>Acinetobacter</taxon>
    </lineage>
</organism>
<dbReference type="Proteomes" id="UP000219042">
    <property type="component" value="Unassembled WGS sequence"/>
</dbReference>
<evidence type="ECO:0000313" key="2">
    <source>
        <dbReference type="EMBL" id="SNX45777.1"/>
    </source>
</evidence>
<dbReference type="AlphaFoldDB" id="A0A240EAP1"/>
<dbReference type="EMBL" id="OANT01000006">
    <property type="protein sequence ID" value="SNX45777.1"/>
    <property type="molecule type" value="Genomic_DNA"/>
</dbReference>
<dbReference type="RefSeq" id="WP_265734864.1">
    <property type="nucleotide sequence ID" value="NZ_BAABHT010000003.1"/>
</dbReference>
<keyword evidence="1" id="KW-0472">Membrane</keyword>
<evidence type="ECO:0000256" key="1">
    <source>
        <dbReference type="SAM" id="Phobius"/>
    </source>
</evidence>
<keyword evidence="1" id="KW-1133">Transmembrane helix</keyword>
<protein>
    <submittedName>
        <fullName evidence="2">Uncharacterized protein</fullName>
    </submittedName>
</protein>
<name>A0A240EAP1_9GAMM</name>
<gene>
    <name evidence="2" type="ORF">SAMN05421731_10611</name>
</gene>
<sequence length="44" mass="4736">MRILAGILVVVIVVAFLGLPFIGFMILVGLFMLLVNFTVGGDKK</sequence>
<evidence type="ECO:0000313" key="3">
    <source>
        <dbReference type="Proteomes" id="UP000219042"/>
    </source>
</evidence>
<keyword evidence="1" id="KW-0812">Transmembrane</keyword>
<reference evidence="3" key="1">
    <citation type="submission" date="2016-09" db="EMBL/GenBank/DDBJ databases">
        <authorList>
            <person name="Varghese N."/>
            <person name="Submissions S."/>
        </authorList>
    </citation>
    <scope>NUCLEOTIDE SEQUENCE [LARGE SCALE GENOMIC DNA]</scope>
    <source>
        <strain evidence="3">ANC 4466</strain>
    </source>
</reference>
<proteinExistence type="predicted"/>